<feature type="binding site" evidence="8">
    <location>
        <position position="85"/>
    </location>
    <ligand>
        <name>Fe cation</name>
        <dbReference type="ChEBI" id="CHEBI:24875"/>
    </ligand>
</feature>
<keyword evidence="7" id="KW-0479">Metal-binding</keyword>
<comment type="cofactor">
    <cofactor evidence="8">
        <name>Mn(2+)</name>
        <dbReference type="ChEBI" id="CHEBI:29035"/>
    </cofactor>
    <cofactor evidence="8">
        <name>Fe(2+)</name>
        <dbReference type="ChEBI" id="CHEBI:29033"/>
    </cofactor>
    <text evidence="8">Binds 1 Mn(2+) or Fe(2+) ion per subunit.</text>
</comment>
<dbReference type="CDD" id="cd07153">
    <property type="entry name" value="Fur_like"/>
    <property type="match status" value="1"/>
</dbReference>
<feature type="binding site" evidence="7">
    <location>
        <position position="134"/>
    </location>
    <ligand>
        <name>Zn(2+)</name>
        <dbReference type="ChEBI" id="CHEBI:29105"/>
    </ligand>
</feature>
<dbReference type="GO" id="GO:1900376">
    <property type="term" value="P:regulation of secondary metabolite biosynthetic process"/>
    <property type="evidence" value="ECO:0007669"/>
    <property type="project" value="TreeGrafter"/>
</dbReference>
<comment type="similarity">
    <text evidence="1">Belongs to the Fur family.</text>
</comment>
<keyword evidence="2" id="KW-0678">Repressor</keyword>
<evidence type="ECO:0000256" key="1">
    <source>
        <dbReference type="ARBA" id="ARBA00007957"/>
    </source>
</evidence>
<reference evidence="9 10" key="1">
    <citation type="submission" date="2016-11" db="EMBL/GenBank/DDBJ databases">
        <authorList>
            <person name="Jaros S."/>
            <person name="Januszkiewicz K."/>
            <person name="Wedrychowicz H."/>
        </authorList>
    </citation>
    <scope>NUCLEOTIDE SEQUENCE [LARGE SCALE GENOMIC DNA]</scope>
    <source>
        <strain evidence="9 10">DSM 14214</strain>
    </source>
</reference>
<dbReference type="PANTHER" id="PTHR33202:SF7">
    <property type="entry name" value="FERRIC UPTAKE REGULATION PROTEIN"/>
    <property type="match status" value="1"/>
</dbReference>
<evidence type="ECO:0000256" key="8">
    <source>
        <dbReference type="PIRSR" id="PIRSR602481-2"/>
    </source>
</evidence>
<evidence type="ECO:0000256" key="3">
    <source>
        <dbReference type="ARBA" id="ARBA00022833"/>
    </source>
</evidence>
<dbReference type="RefSeq" id="WP_242949218.1">
    <property type="nucleotide sequence ID" value="NZ_FRAH01000020.1"/>
</dbReference>
<keyword evidence="5" id="KW-0238">DNA-binding</keyword>
<dbReference type="GeneID" id="78176985"/>
<gene>
    <name evidence="9" type="ORF">SAMN02745138_01388</name>
</gene>
<organism evidence="9 10">
    <name type="scientific">Anaerotignum lactatifermentans DSM 14214</name>
    <dbReference type="NCBI Taxonomy" id="1121323"/>
    <lineage>
        <taxon>Bacteria</taxon>
        <taxon>Bacillati</taxon>
        <taxon>Bacillota</taxon>
        <taxon>Clostridia</taxon>
        <taxon>Lachnospirales</taxon>
        <taxon>Anaerotignaceae</taxon>
        <taxon>Anaerotignum</taxon>
    </lineage>
</organism>
<dbReference type="GO" id="GO:0008270">
    <property type="term" value="F:zinc ion binding"/>
    <property type="evidence" value="ECO:0007669"/>
    <property type="project" value="TreeGrafter"/>
</dbReference>
<dbReference type="Pfam" id="PF01475">
    <property type="entry name" value="FUR"/>
    <property type="match status" value="1"/>
</dbReference>
<keyword evidence="10" id="KW-1185">Reference proteome</keyword>
<dbReference type="SUPFAM" id="SSF46785">
    <property type="entry name" value="Winged helix' DNA-binding domain"/>
    <property type="match status" value="1"/>
</dbReference>
<evidence type="ECO:0000256" key="7">
    <source>
        <dbReference type="PIRSR" id="PIRSR602481-1"/>
    </source>
</evidence>
<feature type="binding site" evidence="7">
    <location>
        <position position="131"/>
    </location>
    <ligand>
        <name>Zn(2+)</name>
        <dbReference type="ChEBI" id="CHEBI:29105"/>
    </ligand>
</feature>
<dbReference type="InterPro" id="IPR036388">
    <property type="entry name" value="WH-like_DNA-bd_sf"/>
</dbReference>
<protein>
    <submittedName>
        <fullName evidence="9">Fur family transcriptional regulator, ferric uptake regulator</fullName>
    </submittedName>
</protein>
<dbReference type="Gene3D" id="3.30.1490.190">
    <property type="match status" value="1"/>
</dbReference>
<dbReference type="GO" id="GO:0003700">
    <property type="term" value="F:DNA-binding transcription factor activity"/>
    <property type="evidence" value="ECO:0007669"/>
    <property type="project" value="InterPro"/>
</dbReference>
<name>A0A1M6QS81_9FIRM</name>
<accession>A0A1M6QS81</accession>
<keyword evidence="4" id="KW-0805">Transcription regulation</keyword>
<evidence type="ECO:0000256" key="6">
    <source>
        <dbReference type="ARBA" id="ARBA00023163"/>
    </source>
</evidence>
<feature type="binding site" evidence="7">
    <location>
        <position position="94"/>
    </location>
    <ligand>
        <name>Zn(2+)</name>
        <dbReference type="ChEBI" id="CHEBI:29105"/>
    </ligand>
</feature>
<feature type="binding site" evidence="8">
    <location>
        <position position="123"/>
    </location>
    <ligand>
        <name>Fe cation</name>
        <dbReference type="ChEBI" id="CHEBI:24875"/>
    </ligand>
</feature>
<proteinExistence type="inferred from homology"/>
<dbReference type="EMBL" id="FRAH01000020">
    <property type="protein sequence ID" value="SHK23142.1"/>
    <property type="molecule type" value="Genomic_DNA"/>
</dbReference>
<comment type="cofactor">
    <cofactor evidence="7">
        <name>Zn(2+)</name>
        <dbReference type="ChEBI" id="CHEBI:29105"/>
    </cofactor>
    <text evidence="7">Binds 1 zinc ion per subunit.</text>
</comment>
<dbReference type="GO" id="GO:0000976">
    <property type="term" value="F:transcription cis-regulatory region binding"/>
    <property type="evidence" value="ECO:0007669"/>
    <property type="project" value="TreeGrafter"/>
</dbReference>
<evidence type="ECO:0000256" key="5">
    <source>
        <dbReference type="ARBA" id="ARBA00023125"/>
    </source>
</evidence>
<sequence length="140" mass="15790">MEMSQSILKNADLKSTKKRCLLLSILQTEDRAMTAEELLEKATPILPMNASTVYRTLNTLTEKGVLSKSLRKDGKSYFSLEKHDHHHRLVCTVCRKVIPVDSCPLKELEEDLEAKTGFRITGHTLEFSGICPECRKSNGL</sequence>
<dbReference type="AlphaFoldDB" id="A0A1M6QS81"/>
<feature type="binding site" evidence="7">
    <location>
        <position position="91"/>
    </location>
    <ligand>
        <name>Zn(2+)</name>
        <dbReference type="ChEBI" id="CHEBI:29105"/>
    </ligand>
</feature>
<evidence type="ECO:0000256" key="2">
    <source>
        <dbReference type="ARBA" id="ARBA00022491"/>
    </source>
</evidence>
<keyword evidence="6" id="KW-0804">Transcription</keyword>
<evidence type="ECO:0000313" key="10">
    <source>
        <dbReference type="Proteomes" id="UP000183975"/>
    </source>
</evidence>
<evidence type="ECO:0000313" key="9">
    <source>
        <dbReference type="EMBL" id="SHK23142.1"/>
    </source>
</evidence>
<keyword evidence="3 7" id="KW-0862">Zinc</keyword>
<dbReference type="InterPro" id="IPR043135">
    <property type="entry name" value="Fur_C"/>
</dbReference>
<keyword evidence="8" id="KW-0408">Iron</keyword>
<dbReference type="InterPro" id="IPR002481">
    <property type="entry name" value="FUR"/>
</dbReference>
<dbReference type="Gene3D" id="1.10.10.10">
    <property type="entry name" value="Winged helix-like DNA-binding domain superfamily/Winged helix DNA-binding domain"/>
    <property type="match status" value="1"/>
</dbReference>
<dbReference type="Proteomes" id="UP000183975">
    <property type="component" value="Unassembled WGS sequence"/>
</dbReference>
<evidence type="ECO:0000256" key="4">
    <source>
        <dbReference type="ARBA" id="ARBA00023015"/>
    </source>
</evidence>
<dbReference type="PANTHER" id="PTHR33202">
    <property type="entry name" value="ZINC UPTAKE REGULATION PROTEIN"/>
    <property type="match status" value="1"/>
</dbReference>
<dbReference type="GO" id="GO:0045892">
    <property type="term" value="P:negative regulation of DNA-templated transcription"/>
    <property type="evidence" value="ECO:0007669"/>
    <property type="project" value="TreeGrafter"/>
</dbReference>
<dbReference type="InterPro" id="IPR036390">
    <property type="entry name" value="WH_DNA-bd_sf"/>
</dbReference>